<dbReference type="AlphaFoldDB" id="A0A2J6R6Z5"/>
<dbReference type="SUPFAM" id="SSF53335">
    <property type="entry name" value="S-adenosyl-L-methionine-dependent methyltransferases"/>
    <property type="match status" value="1"/>
</dbReference>
<dbReference type="EMBL" id="KZ613954">
    <property type="protein sequence ID" value="PMD34276.1"/>
    <property type="molecule type" value="Genomic_DNA"/>
</dbReference>
<evidence type="ECO:0000313" key="1">
    <source>
        <dbReference type="EMBL" id="PMD34276.1"/>
    </source>
</evidence>
<dbReference type="OrthoDB" id="2013972at2759"/>
<organism evidence="1 2">
    <name type="scientific">Hyaloscypha variabilis (strain UAMH 11265 / GT02V1 / F)</name>
    <name type="common">Meliniomyces variabilis</name>
    <dbReference type="NCBI Taxonomy" id="1149755"/>
    <lineage>
        <taxon>Eukaryota</taxon>
        <taxon>Fungi</taxon>
        <taxon>Dikarya</taxon>
        <taxon>Ascomycota</taxon>
        <taxon>Pezizomycotina</taxon>
        <taxon>Leotiomycetes</taxon>
        <taxon>Helotiales</taxon>
        <taxon>Hyaloscyphaceae</taxon>
        <taxon>Hyaloscypha</taxon>
        <taxon>Hyaloscypha variabilis</taxon>
    </lineage>
</organism>
<accession>A0A2J6R6Z5</accession>
<dbReference type="CDD" id="cd02440">
    <property type="entry name" value="AdoMet_MTases"/>
    <property type="match status" value="1"/>
</dbReference>
<reference evidence="1 2" key="1">
    <citation type="submission" date="2016-04" db="EMBL/GenBank/DDBJ databases">
        <title>A degradative enzymes factory behind the ericoid mycorrhizal symbiosis.</title>
        <authorList>
            <consortium name="DOE Joint Genome Institute"/>
            <person name="Martino E."/>
            <person name="Morin E."/>
            <person name="Grelet G."/>
            <person name="Kuo A."/>
            <person name="Kohler A."/>
            <person name="Daghino S."/>
            <person name="Barry K."/>
            <person name="Choi C."/>
            <person name="Cichocki N."/>
            <person name="Clum A."/>
            <person name="Copeland A."/>
            <person name="Hainaut M."/>
            <person name="Haridas S."/>
            <person name="Labutti K."/>
            <person name="Lindquist E."/>
            <person name="Lipzen A."/>
            <person name="Khouja H.-R."/>
            <person name="Murat C."/>
            <person name="Ohm R."/>
            <person name="Olson A."/>
            <person name="Spatafora J."/>
            <person name="Veneault-Fourrey C."/>
            <person name="Henrissat B."/>
            <person name="Grigoriev I."/>
            <person name="Martin F."/>
            <person name="Perotto S."/>
        </authorList>
    </citation>
    <scope>NUCLEOTIDE SEQUENCE [LARGE SCALE GENOMIC DNA]</scope>
    <source>
        <strain evidence="1 2">F</strain>
    </source>
</reference>
<gene>
    <name evidence="1" type="ORF">L207DRAFT_588874</name>
</gene>
<dbReference type="Pfam" id="PF13489">
    <property type="entry name" value="Methyltransf_23"/>
    <property type="match status" value="1"/>
</dbReference>
<dbReference type="GO" id="GO:0008168">
    <property type="term" value="F:methyltransferase activity"/>
    <property type="evidence" value="ECO:0007669"/>
    <property type="project" value="TreeGrafter"/>
</dbReference>
<protein>
    <recommendedName>
        <fullName evidence="3">Methyltransferase type 11 domain-containing protein</fullName>
    </recommendedName>
</protein>
<proteinExistence type="predicted"/>
<dbReference type="InterPro" id="IPR029063">
    <property type="entry name" value="SAM-dependent_MTases_sf"/>
</dbReference>
<name>A0A2J6R6Z5_HYAVF</name>
<evidence type="ECO:0000313" key="2">
    <source>
        <dbReference type="Proteomes" id="UP000235786"/>
    </source>
</evidence>
<dbReference type="PANTHER" id="PTHR43591">
    <property type="entry name" value="METHYLTRANSFERASE"/>
    <property type="match status" value="1"/>
</dbReference>
<dbReference type="Proteomes" id="UP000235786">
    <property type="component" value="Unassembled WGS sequence"/>
</dbReference>
<dbReference type="Gene3D" id="3.40.50.150">
    <property type="entry name" value="Vaccinia Virus protein VP39"/>
    <property type="match status" value="1"/>
</dbReference>
<evidence type="ECO:0008006" key="3">
    <source>
        <dbReference type="Google" id="ProtNLM"/>
    </source>
</evidence>
<keyword evidence="2" id="KW-1185">Reference proteome</keyword>
<dbReference type="PANTHER" id="PTHR43591:SF102">
    <property type="entry name" value="S-ADENOSYL-L-METHIONINE-DEPENDENT METHYLTRANSFERASE"/>
    <property type="match status" value="1"/>
</dbReference>
<sequence>MTLDGKLYLAPISSNIQSVLDIATARQFPKAQGLGTDLSPIQPDDVPKNCRFVVSDAEISWSFTEKFDFVHGRALLACFRDPRQVLSEAFDALAPGGYLELQDVAQPYFL</sequence>